<organism evidence="2 3">
    <name type="scientific">Thermus aquaticus</name>
    <dbReference type="NCBI Taxonomy" id="271"/>
    <lineage>
        <taxon>Bacteria</taxon>
        <taxon>Thermotogati</taxon>
        <taxon>Deinococcota</taxon>
        <taxon>Deinococci</taxon>
        <taxon>Thermales</taxon>
        <taxon>Thermaceae</taxon>
        <taxon>Thermus</taxon>
    </lineage>
</organism>
<sequence>MPEIPRERGFKPLPKRWVVERTFAWLGRNRRLAKDYEENPRVSEAWVYLGMLRLLVKRLARAA</sequence>
<gene>
    <name evidence="2" type="ORF">BVI061214_00738</name>
</gene>
<dbReference type="PANTHER" id="PTHR30007">
    <property type="entry name" value="PHP DOMAIN PROTEIN"/>
    <property type="match status" value="1"/>
</dbReference>
<dbReference type="AlphaFoldDB" id="A0A0N0BLH7"/>
<name>A0A0N0BLH7_THEAQ</name>
<dbReference type="PANTHER" id="PTHR30007:SF0">
    <property type="entry name" value="TRANSPOSASE"/>
    <property type="match status" value="1"/>
</dbReference>
<feature type="domain" description="Transposase DDE" evidence="1">
    <location>
        <begin position="5"/>
        <end position="54"/>
    </location>
</feature>
<proteinExistence type="predicted"/>
<accession>A0A0N0BLH7</accession>
<dbReference type="EMBL" id="LHCI01000106">
    <property type="protein sequence ID" value="KOX89570.1"/>
    <property type="molecule type" value="Genomic_DNA"/>
</dbReference>
<dbReference type="Pfam" id="PF13586">
    <property type="entry name" value="DDE_Tnp_1_2"/>
    <property type="match status" value="1"/>
</dbReference>
<protein>
    <submittedName>
        <fullName evidence="2">Transposase DDE domain protein</fullName>
    </submittedName>
</protein>
<reference evidence="3" key="1">
    <citation type="submission" date="2015-07" db="EMBL/GenBank/DDBJ databases">
        <authorList>
            <person name="Zylicz-Stachula A."/>
            <person name="Jezewska-Frackowiak J."/>
            <person name="Czajkowska E."/>
            <person name="Skowron P.M."/>
        </authorList>
    </citation>
    <scope>NUCLEOTIDE SEQUENCE [LARGE SCALE GENOMIC DNA]</scope>
    <source>
        <strain evidence="3">ATCC 25104 / DSM 625 / JCM 10724 / NBRC 103206 / NCIMB 11243 / YT-1</strain>
    </source>
</reference>
<evidence type="ECO:0000259" key="1">
    <source>
        <dbReference type="Pfam" id="PF13586"/>
    </source>
</evidence>
<dbReference type="PATRIC" id="fig|271.14.peg.822"/>
<evidence type="ECO:0000313" key="3">
    <source>
        <dbReference type="Proteomes" id="UP000037685"/>
    </source>
</evidence>
<dbReference type="Proteomes" id="UP000037685">
    <property type="component" value="Unassembled WGS sequence"/>
</dbReference>
<evidence type="ECO:0000313" key="2">
    <source>
        <dbReference type="EMBL" id="KOX89570.1"/>
    </source>
</evidence>
<comment type="caution">
    <text evidence="2">The sequence shown here is derived from an EMBL/GenBank/DDBJ whole genome shotgun (WGS) entry which is preliminary data.</text>
</comment>
<dbReference type="InterPro" id="IPR025668">
    <property type="entry name" value="Tnp_DDE_dom"/>
</dbReference>